<reference evidence="4 5" key="1">
    <citation type="submission" date="2014-05" db="EMBL/GenBank/DDBJ databases">
        <title>ATOL: Assembling a taxonomically balanced genome-scale reconstruction of the evolutionary history of the Enterobacteriaceae.</title>
        <authorList>
            <person name="Plunkett G.III."/>
            <person name="Neeno-Eckwall E.C."/>
            <person name="Glasner J.D."/>
            <person name="Perna N.T."/>
        </authorList>
    </citation>
    <scope>NUCLEOTIDE SEQUENCE [LARGE SCALE GENOMIC DNA]</scope>
    <source>
        <strain evidence="4 5">ATCC 33301</strain>
    </source>
</reference>
<accession>A0A085JIQ1</accession>
<dbReference type="SUPFAM" id="SSF53254">
    <property type="entry name" value="Phosphoglycerate mutase-like"/>
    <property type="match status" value="1"/>
</dbReference>
<keyword evidence="5" id="KW-1185">Reference proteome</keyword>
<evidence type="ECO:0000256" key="3">
    <source>
        <dbReference type="SAM" id="SignalP"/>
    </source>
</evidence>
<dbReference type="EMBL" id="JMPR01000023">
    <property type="protein sequence ID" value="KFD20347.1"/>
    <property type="molecule type" value="Genomic_DNA"/>
</dbReference>
<dbReference type="GO" id="GO:0016158">
    <property type="term" value="F:inositol hexakisphosphate 3-phosphatase activity"/>
    <property type="evidence" value="ECO:0007669"/>
    <property type="project" value="UniProtKB-EC"/>
</dbReference>
<name>A0A085JIQ1_9GAMM</name>
<dbReference type="PANTHER" id="PTHR11567">
    <property type="entry name" value="ACID PHOSPHATASE-RELATED"/>
    <property type="match status" value="1"/>
</dbReference>
<sequence>MKKILTINLLLASLCSGLAPCSQAAPADNDRYQLEKVVMLIRHGVRPQTNTASLDKATGLLWPEWSVPDGFLTGHGYAGMLAQGAWLLKTWRTAGLPLNETAGCPAAGNVWVWTSPSQRTKATGTALLDGMFPGCGIPIHFTAHKADPLFDTVAMGIAAPDKDKVYQQIEERLGSAARAEKTYRKAVADLRQAVCAETINSCRFLDNPWKINISEHGKVKSGGPLSEGANIGETIRLQYSENLPLSEVAFGHARNARQVSDLMALHAAKYDLISDTLENASHGGSLLMRQIIRAFTPRQGSNTSLRSDNDPLQSPLVIFAAHDTNIAQIQTMLGFNWQLPLYPRNDIPPGGALIIGRYLDTQTGQRFIRLTFTARTLDQWRQLSPLNAQDPLPVAEFRHSGCRETAVGELCPLNVFTQLAKAHLVNDGKDLPVFQ</sequence>
<dbReference type="Gene3D" id="3.40.50.1240">
    <property type="entry name" value="Phosphoglycerate mutase-like"/>
    <property type="match status" value="2"/>
</dbReference>
<dbReference type="AlphaFoldDB" id="A0A085JIQ1"/>
<dbReference type="eggNOG" id="ENOG502Z7K9">
    <property type="taxonomic scope" value="Bacteria"/>
</dbReference>
<feature type="chain" id="PRO_5001793505" evidence="3">
    <location>
        <begin position="25"/>
        <end position="435"/>
    </location>
</feature>
<dbReference type="Proteomes" id="UP000028602">
    <property type="component" value="Unassembled WGS sequence"/>
</dbReference>
<dbReference type="OrthoDB" id="395886at2"/>
<dbReference type="InterPro" id="IPR029033">
    <property type="entry name" value="His_PPase_superfam"/>
</dbReference>
<dbReference type="Pfam" id="PF00328">
    <property type="entry name" value="His_Phos_2"/>
    <property type="match status" value="1"/>
</dbReference>
<dbReference type="GO" id="GO:0003993">
    <property type="term" value="F:acid phosphatase activity"/>
    <property type="evidence" value="ECO:0007669"/>
    <property type="project" value="UniProtKB-EC"/>
</dbReference>
<dbReference type="EC" id="3.1.3.2" evidence="4"/>
<dbReference type="GO" id="GO:0030288">
    <property type="term" value="C:outer membrane-bounded periplasmic space"/>
    <property type="evidence" value="ECO:0007669"/>
    <property type="project" value="TreeGrafter"/>
</dbReference>
<evidence type="ECO:0000256" key="2">
    <source>
        <dbReference type="ARBA" id="ARBA00022801"/>
    </source>
</evidence>
<dbReference type="EC" id="3.1.3.8" evidence="4"/>
<dbReference type="InterPro" id="IPR050645">
    <property type="entry name" value="Histidine_acid_phosphatase"/>
</dbReference>
<dbReference type="PANTHER" id="PTHR11567:SF110">
    <property type="entry name" value="2-PHOSPHOXYLOSE PHOSPHATASE 1"/>
    <property type="match status" value="1"/>
</dbReference>
<dbReference type="GO" id="GO:0050308">
    <property type="term" value="F:sugar-phosphatase activity"/>
    <property type="evidence" value="ECO:0007669"/>
    <property type="project" value="TreeGrafter"/>
</dbReference>
<comment type="similarity">
    <text evidence="1">Belongs to the histidine acid phosphatase family.</text>
</comment>
<dbReference type="InterPro" id="IPR000560">
    <property type="entry name" value="His_Pase_clade-2"/>
</dbReference>
<protein>
    <submittedName>
        <fullName evidence="4">Periplasmic phosphoanhydride phosphohydrolase</fullName>
        <ecNumber evidence="4">3.1.3.2</ecNumber>
        <ecNumber evidence="4">3.1.3.8</ecNumber>
    </submittedName>
</protein>
<organism evidence="4 5">
    <name type="scientific">Tatumella ptyseos ATCC 33301</name>
    <dbReference type="NCBI Taxonomy" id="1005995"/>
    <lineage>
        <taxon>Bacteria</taxon>
        <taxon>Pseudomonadati</taxon>
        <taxon>Pseudomonadota</taxon>
        <taxon>Gammaproteobacteria</taxon>
        <taxon>Enterobacterales</taxon>
        <taxon>Erwiniaceae</taxon>
        <taxon>Tatumella</taxon>
    </lineage>
</organism>
<dbReference type="RefSeq" id="WP_029991579.1">
    <property type="nucleotide sequence ID" value="NZ_ATMJ01000069.1"/>
</dbReference>
<evidence type="ECO:0000313" key="5">
    <source>
        <dbReference type="Proteomes" id="UP000028602"/>
    </source>
</evidence>
<keyword evidence="2 4" id="KW-0378">Hydrolase</keyword>
<evidence type="ECO:0000256" key="1">
    <source>
        <dbReference type="ARBA" id="ARBA00005375"/>
    </source>
</evidence>
<proteinExistence type="inferred from homology"/>
<comment type="caution">
    <text evidence="4">The sequence shown here is derived from an EMBL/GenBank/DDBJ whole genome shotgun (WGS) entry which is preliminary data.</text>
</comment>
<gene>
    <name evidence="4" type="primary">phyK</name>
    <name evidence="4" type="ORF">GTPT_1353</name>
</gene>
<evidence type="ECO:0000313" key="4">
    <source>
        <dbReference type="EMBL" id="KFD20347.1"/>
    </source>
</evidence>
<feature type="signal peptide" evidence="3">
    <location>
        <begin position="1"/>
        <end position="24"/>
    </location>
</feature>
<dbReference type="CDD" id="cd07061">
    <property type="entry name" value="HP_HAP_like"/>
    <property type="match status" value="1"/>
</dbReference>
<keyword evidence="3" id="KW-0732">Signal</keyword>